<feature type="compositionally biased region" description="Acidic residues" evidence="1">
    <location>
        <begin position="28"/>
        <end position="57"/>
    </location>
</feature>
<dbReference type="OrthoDB" id="8592692at2"/>
<name>A0A0J9GWZ1_9RHOB</name>
<protein>
    <recommendedName>
        <fullName evidence="5">Lipoprotein</fullName>
    </recommendedName>
</protein>
<dbReference type="RefSeq" id="WP_049643703.1">
    <property type="nucleotide sequence ID" value="NZ_LFTY01000002.1"/>
</dbReference>
<feature type="compositionally biased region" description="Low complexity" evidence="1">
    <location>
        <begin position="58"/>
        <end position="72"/>
    </location>
</feature>
<proteinExistence type="predicted"/>
<evidence type="ECO:0000313" key="3">
    <source>
        <dbReference type="EMBL" id="KMW58048.1"/>
    </source>
</evidence>
<feature type="region of interest" description="Disordered" evidence="1">
    <location>
        <begin position="22"/>
        <end position="80"/>
    </location>
</feature>
<evidence type="ECO:0008006" key="5">
    <source>
        <dbReference type="Google" id="ProtNLM"/>
    </source>
</evidence>
<dbReference type="STRING" id="1675527.AIOL_003018"/>
<organism evidence="3 4">
    <name type="scientific">Candidatus Rhodobacter oscarellae</name>
    <dbReference type="NCBI Taxonomy" id="1675527"/>
    <lineage>
        <taxon>Bacteria</taxon>
        <taxon>Pseudomonadati</taxon>
        <taxon>Pseudomonadota</taxon>
        <taxon>Alphaproteobacteria</taxon>
        <taxon>Rhodobacterales</taxon>
        <taxon>Rhodobacter group</taxon>
        <taxon>Rhodobacter</taxon>
    </lineage>
</organism>
<dbReference type="AlphaFoldDB" id="A0A0J9GWZ1"/>
<keyword evidence="4" id="KW-1185">Reference proteome</keyword>
<reference evidence="3 4" key="1">
    <citation type="submission" date="2015-06" db="EMBL/GenBank/DDBJ databases">
        <title>Draft genome sequence of an Alphaproteobacteria species associated to the Mediterranean sponge Oscarella lobularis.</title>
        <authorList>
            <person name="Jourda C."/>
            <person name="Santini S."/>
            <person name="Claverie J.-M."/>
        </authorList>
    </citation>
    <scope>NUCLEOTIDE SEQUENCE [LARGE SCALE GENOMIC DNA]</scope>
    <source>
        <strain evidence="3">IGS</strain>
    </source>
</reference>
<gene>
    <name evidence="3" type="ORF">AIOL_003018</name>
</gene>
<dbReference type="Proteomes" id="UP000037178">
    <property type="component" value="Unassembled WGS sequence"/>
</dbReference>
<accession>A0A0J9GWZ1</accession>
<dbReference type="PATRIC" id="fig|1675527.3.peg.3158"/>
<dbReference type="EMBL" id="LFTY01000002">
    <property type="protein sequence ID" value="KMW58048.1"/>
    <property type="molecule type" value="Genomic_DNA"/>
</dbReference>
<feature type="chain" id="PRO_5005320227" description="Lipoprotein" evidence="2">
    <location>
        <begin position="24"/>
        <end position="157"/>
    </location>
</feature>
<comment type="caution">
    <text evidence="3">The sequence shown here is derived from an EMBL/GenBank/DDBJ whole genome shotgun (WGS) entry which is preliminary data.</text>
</comment>
<feature type="signal peptide" evidence="2">
    <location>
        <begin position="1"/>
        <end position="23"/>
    </location>
</feature>
<dbReference type="PROSITE" id="PS51257">
    <property type="entry name" value="PROKAR_LIPOPROTEIN"/>
    <property type="match status" value="1"/>
</dbReference>
<keyword evidence="2" id="KW-0732">Signal</keyword>
<evidence type="ECO:0000313" key="4">
    <source>
        <dbReference type="Proteomes" id="UP000037178"/>
    </source>
</evidence>
<sequence>MIQRALPFLAALLLAGCLGTTEAPPTEDAPETDDSGYVFDDAENAPEGADEAAESPAEEAPQGAEEAPQAEAEPAKPDPNAAFRLECTKRKGSLSKLKSGAFVCVTRTRDANRRCVSAGECDGACLARSGTCAPVKPLVGCHEILTNRGARATVCVE</sequence>
<evidence type="ECO:0000256" key="1">
    <source>
        <dbReference type="SAM" id="MobiDB-lite"/>
    </source>
</evidence>
<evidence type="ECO:0000256" key="2">
    <source>
        <dbReference type="SAM" id="SignalP"/>
    </source>
</evidence>